<organism evidence="2 3">
    <name type="scientific">Natronoflexus pectinivorans</name>
    <dbReference type="NCBI Taxonomy" id="682526"/>
    <lineage>
        <taxon>Bacteria</taxon>
        <taxon>Pseudomonadati</taxon>
        <taxon>Bacteroidota</taxon>
        <taxon>Bacteroidia</taxon>
        <taxon>Marinilabiliales</taxon>
        <taxon>Marinilabiliaceae</taxon>
        <taxon>Natronoflexus</taxon>
    </lineage>
</organism>
<sequence length="71" mass="8451">MESLRIEIINPKAKNIIKNLADMDLIRIKKEKVKNEFAELLEKLRRNSDKVPSLDEITKEVEKVRKARYEK</sequence>
<proteinExistence type="predicted"/>
<keyword evidence="3" id="KW-1185">Reference proteome</keyword>
<accession>A0A4V2RX15</accession>
<gene>
    <name evidence="2" type="ORF">EV194_101735</name>
</gene>
<feature type="coiled-coil region" evidence="1">
    <location>
        <begin position="23"/>
        <end position="50"/>
    </location>
</feature>
<dbReference type="RefSeq" id="WP_132432141.1">
    <property type="nucleotide sequence ID" value="NZ_SLWK01000001.1"/>
</dbReference>
<name>A0A4V2RX15_9BACT</name>
<protein>
    <submittedName>
        <fullName evidence="2">Uncharacterized protein</fullName>
    </submittedName>
</protein>
<keyword evidence="1" id="KW-0175">Coiled coil</keyword>
<dbReference type="AlphaFoldDB" id="A0A4V2RX15"/>
<evidence type="ECO:0000313" key="3">
    <source>
        <dbReference type="Proteomes" id="UP000295221"/>
    </source>
</evidence>
<dbReference type="OrthoDB" id="964950at2"/>
<reference evidence="2 3" key="1">
    <citation type="submission" date="2019-03" db="EMBL/GenBank/DDBJ databases">
        <title>Genomic Encyclopedia of Type Strains, Phase IV (KMG-IV): sequencing the most valuable type-strain genomes for metagenomic binning, comparative biology and taxonomic classification.</title>
        <authorList>
            <person name="Goeker M."/>
        </authorList>
    </citation>
    <scope>NUCLEOTIDE SEQUENCE [LARGE SCALE GENOMIC DNA]</scope>
    <source>
        <strain evidence="2 3">DSM 24179</strain>
    </source>
</reference>
<evidence type="ECO:0000256" key="1">
    <source>
        <dbReference type="SAM" id="Coils"/>
    </source>
</evidence>
<evidence type="ECO:0000313" key="2">
    <source>
        <dbReference type="EMBL" id="TCO11101.1"/>
    </source>
</evidence>
<comment type="caution">
    <text evidence="2">The sequence shown here is derived from an EMBL/GenBank/DDBJ whole genome shotgun (WGS) entry which is preliminary data.</text>
</comment>
<dbReference type="EMBL" id="SLWK01000001">
    <property type="protein sequence ID" value="TCO11101.1"/>
    <property type="molecule type" value="Genomic_DNA"/>
</dbReference>
<dbReference type="Proteomes" id="UP000295221">
    <property type="component" value="Unassembled WGS sequence"/>
</dbReference>